<keyword evidence="2" id="KW-1185">Reference proteome</keyword>
<dbReference type="Proteomes" id="UP001144372">
    <property type="component" value="Unassembled WGS sequence"/>
</dbReference>
<name>A0A9W6FR90_9BACT</name>
<accession>A0A9W6FR90</accession>
<evidence type="ECO:0000313" key="2">
    <source>
        <dbReference type="Proteomes" id="UP001144372"/>
    </source>
</evidence>
<reference evidence="1" key="1">
    <citation type="submission" date="2022-12" db="EMBL/GenBank/DDBJ databases">
        <title>Reference genome sequencing for broad-spectrum identification of bacterial and archaeal isolates by mass spectrometry.</title>
        <authorList>
            <person name="Sekiguchi Y."/>
            <person name="Tourlousse D.M."/>
        </authorList>
    </citation>
    <scope>NUCLEOTIDE SEQUENCE</scope>
    <source>
        <strain evidence="1">ASRB1</strain>
    </source>
</reference>
<gene>
    <name evidence="1" type="ORF">DAMNIGENAA_07350</name>
</gene>
<evidence type="ECO:0000313" key="1">
    <source>
        <dbReference type="EMBL" id="GLI33302.1"/>
    </source>
</evidence>
<proteinExistence type="predicted"/>
<dbReference type="EMBL" id="BSDR01000001">
    <property type="protein sequence ID" value="GLI33302.1"/>
    <property type="molecule type" value="Genomic_DNA"/>
</dbReference>
<dbReference type="AlphaFoldDB" id="A0A9W6FR90"/>
<sequence length="101" mass="10823">MGTTGVTAPGIIMATTNVIIMDDILDPVPTDIITIDPTIDPITVHTTVLTTDHMLIITLLYIHSILSSFQVLASFSASRVVVNAQAGKPDGKRNVIPRIRS</sequence>
<protein>
    <submittedName>
        <fullName evidence="1">Uncharacterized protein</fullName>
    </submittedName>
</protein>
<organism evidence="1 2">
    <name type="scientific">Desulforhabdus amnigena</name>
    <dbReference type="NCBI Taxonomy" id="40218"/>
    <lineage>
        <taxon>Bacteria</taxon>
        <taxon>Pseudomonadati</taxon>
        <taxon>Thermodesulfobacteriota</taxon>
        <taxon>Syntrophobacteria</taxon>
        <taxon>Syntrophobacterales</taxon>
        <taxon>Syntrophobacteraceae</taxon>
        <taxon>Desulforhabdus</taxon>
    </lineage>
</organism>
<comment type="caution">
    <text evidence="1">The sequence shown here is derived from an EMBL/GenBank/DDBJ whole genome shotgun (WGS) entry which is preliminary data.</text>
</comment>